<dbReference type="Gene3D" id="3.90.1200.10">
    <property type="match status" value="1"/>
</dbReference>
<sequence>MRLVDGRRVFVKAVGPEPNPDTPDLHRSEARITAALPIAAPVPQLLMTLDLEGWVVLVFEDVDGRMPAQPWRLDELHRVLAAANELSVLLDPSPIAAPPVADRFGEKFQGWRRLSAASADGTDDLAWLDPWARRNLGHLVDREAAWIAAAAGSALIHGDLRADNVLLTDDRVMVVDWPWAAVGASWFDVVAMGPSVIMQGAPDAVSLLDQHLFARGADPEDVTTVLIAAAGYFLRQSVQAPPPGLPTVRDFQRAQGQAALHWVRERTHWR</sequence>
<dbReference type="EMBL" id="JAFFZS010000048">
    <property type="protein sequence ID" value="MBN0048796.1"/>
    <property type="molecule type" value="Genomic_DNA"/>
</dbReference>
<comment type="caution">
    <text evidence="2">The sequence shown here is derived from an EMBL/GenBank/DDBJ whole genome shotgun (WGS) entry which is preliminary data.</text>
</comment>
<dbReference type="InterPro" id="IPR011009">
    <property type="entry name" value="Kinase-like_dom_sf"/>
</dbReference>
<feature type="domain" description="Aminoglycoside phosphotransferase" evidence="1">
    <location>
        <begin position="7"/>
        <end position="193"/>
    </location>
</feature>
<dbReference type="SUPFAM" id="SSF56112">
    <property type="entry name" value="Protein kinase-like (PK-like)"/>
    <property type="match status" value="1"/>
</dbReference>
<dbReference type="Pfam" id="PF01636">
    <property type="entry name" value="APH"/>
    <property type="match status" value="1"/>
</dbReference>
<evidence type="ECO:0000313" key="2">
    <source>
        <dbReference type="EMBL" id="MBN0048796.1"/>
    </source>
</evidence>
<protein>
    <submittedName>
        <fullName evidence="2">Phosphotransferase</fullName>
    </submittedName>
</protein>
<dbReference type="InterPro" id="IPR002575">
    <property type="entry name" value="Aminoglycoside_PTrfase"/>
</dbReference>
<dbReference type="RefSeq" id="WP_205386927.1">
    <property type="nucleotide sequence ID" value="NZ_JAFFZS010000048.1"/>
</dbReference>
<accession>A0ABS2W073</accession>
<evidence type="ECO:0000259" key="1">
    <source>
        <dbReference type="Pfam" id="PF01636"/>
    </source>
</evidence>
<dbReference type="Proteomes" id="UP000788262">
    <property type="component" value="Unassembled WGS sequence"/>
</dbReference>
<name>A0ABS2W073_STRAS</name>
<reference evidence="2 3" key="1">
    <citation type="submission" date="2021-02" db="EMBL/GenBank/DDBJ databases">
        <title>Whole genome sequencing of Streptomyces actuosus VRA1.</title>
        <authorList>
            <person name="Sen G."/>
            <person name="Sen A."/>
        </authorList>
    </citation>
    <scope>NUCLEOTIDE SEQUENCE [LARGE SCALE GENOMIC DNA]</scope>
    <source>
        <strain evidence="2 3">VRA1</strain>
    </source>
</reference>
<evidence type="ECO:0000313" key="3">
    <source>
        <dbReference type="Proteomes" id="UP000788262"/>
    </source>
</evidence>
<keyword evidence="3" id="KW-1185">Reference proteome</keyword>
<gene>
    <name evidence="2" type="ORF">JS756_32895</name>
</gene>
<dbReference type="PROSITE" id="PS00109">
    <property type="entry name" value="PROTEIN_KINASE_TYR"/>
    <property type="match status" value="1"/>
</dbReference>
<dbReference type="InterPro" id="IPR008266">
    <property type="entry name" value="Tyr_kinase_AS"/>
</dbReference>
<organism evidence="2 3">
    <name type="scientific">Streptomyces actuosus</name>
    <dbReference type="NCBI Taxonomy" id="1885"/>
    <lineage>
        <taxon>Bacteria</taxon>
        <taxon>Bacillati</taxon>
        <taxon>Actinomycetota</taxon>
        <taxon>Actinomycetes</taxon>
        <taxon>Kitasatosporales</taxon>
        <taxon>Streptomycetaceae</taxon>
        <taxon>Streptomyces</taxon>
    </lineage>
</organism>
<proteinExistence type="predicted"/>